<accession>A0ABP2C2X8</accession>
<protein>
    <recommendedName>
        <fullName evidence="5">Zinc-binding domain-containing protein</fullName>
    </recommendedName>
</protein>
<proteinExistence type="predicted"/>
<evidence type="ECO:0000259" key="1">
    <source>
        <dbReference type="Pfam" id="PF13451"/>
    </source>
</evidence>
<dbReference type="Proteomes" id="UP000245702">
    <property type="component" value="Unassembled WGS sequence"/>
</dbReference>
<organism evidence="3 4">
    <name type="scientific">Sporomusa sphaeroides DSM 2875</name>
    <dbReference type="NCBI Taxonomy" id="1337886"/>
    <lineage>
        <taxon>Bacteria</taxon>
        <taxon>Bacillati</taxon>
        <taxon>Bacillota</taxon>
        <taxon>Negativicutes</taxon>
        <taxon>Selenomonadales</taxon>
        <taxon>Sporomusaceae</taxon>
        <taxon>Sporomusa</taxon>
    </lineage>
</organism>
<comment type="caution">
    <text evidence="3">The sequence shown here is derived from an EMBL/GenBank/DDBJ whole genome shotgun (WGS) entry which is preliminary data.</text>
</comment>
<dbReference type="NCBIfam" id="TIGR04272">
    <property type="entry name" value="cxxc_cxxc_Mbark"/>
    <property type="match status" value="1"/>
</dbReference>
<gene>
    <name evidence="3" type="ORF">SSPH_01535</name>
</gene>
<feature type="domain" description="CxxC-x17-CxxC" evidence="2">
    <location>
        <begin position="59"/>
        <end position="95"/>
    </location>
</feature>
<sequence>MFSDKTLTCRECGAEFVFTASEQEFFAEKGFTNDPGRCPACRAARKRQSGSGSAGRPQREMYDAICAECGAKTQVPFRPSGDRPVYCRDCFYKRKG</sequence>
<evidence type="ECO:0008006" key="5">
    <source>
        <dbReference type="Google" id="ProtNLM"/>
    </source>
</evidence>
<name>A0ABP2C2X8_9FIRM</name>
<dbReference type="Pfam" id="PF23477">
    <property type="entry name" value="zf_Tbcl_2"/>
    <property type="match status" value="1"/>
</dbReference>
<evidence type="ECO:0000313" key="4">
    <source>
        <dbReference type="Proteomes" id="UP000245702"/>
    </source>
</evidence>
<feature type="domain" description="Probable zinc-binding" evidence="1">
    <location>
        <begin position="4"/>
        <end position="49"/>
    </location>
</feature>
<reference evidence="3 4" key="1">
    <citation type="submission" date="2016-01" db="EMBL/GenBank/DDBJ databases">
        <authorList>
            <person name="Brown R."/>
        </authorList>
    </citation>
    <scope>NUCLEOTIDE SEQUENCE [LARGE SCALE GENOMIC DNA]</scope>
    <source>
        <strain evidence="3">Sporomusa sphaeroides DSM 2875</strain>
    </source>
</reference>
<dbReference type="InterPro" id="IPR025306">
    <property type="entry name" value="Zn-bnd_dom_prob"/>
</dbReference>
<dbReference type="Pfam" id="PF13451">
    <property type="entry name" value="zf_Tbcl"/>
    <property type="match status" value="1"/>
</dbReference>
<dbReference type="RefSeq" id="WP_075756827.1">
    <property type="nucleotide sequence ID" value="NZ_CP146991.1"/>
</dbReference>
<dbReference type="EMBL" id="FCOW01000006">
    <property type="protein sequence ID" value="CVK18891.1"/>
    <property type="molecule type" value="Genomic_DNA"/>
</dbReference>
<evidence type="ECO:0000259" key="2">
    <source>
        <dbReference type="Pfam" id="PF23477"/>
    </source>
</evidence>
<keyword evidence="4" id="KW-1185">Reference proteome</keyword>
<dbReference type="InterPro" id="IPR026363">
    <property type="entry name" value="CxxC-x17-CxxC_dom"/>
</dbReference>
<evidence type="ECO:0000313" key="3">
    <source>
        <dbReference type="EMBL" id="CVK18891.1"/>
    </source>
</evidence>